<dbReference type="AlphaFoldDB" id="A0A7X2SZX2"/>
<dbReference type="Pfam" id="PF13393">
    <property type="entry name" value="tRNA-synt_His"/>
    <property type="match status" value="1"/>
</dbReference>
<comment type="miscellaneous">
    <text evidence="9">This function is generally fulfilled by the C-terminal part of HisG, which is missing in some bacteria such as this one.</text>
</comment>
<dbReference type="PANTHER" id="PTHR43707">
    <property type="entry name" value="HISTIDYL-TRNA SYNTHETASE"/>
    <property type="match status" value="1"/>
</dbReference>
<dbReference type="EMBL" id="VULX01000001">
    <property type="protein sequence ID" value="MSR89909.1"/>
    <property type="molecule type" value="Genomic_DNA"/>
</dbReference>
<evidence type="ECO:0000256" key="10">
    <source>
        <dbReference type="PIRSR" id="PIRSR001549-1"/>
    </source>
</evidence>
<dbReference type="GO" id="GO:0004821">
    <property type="term" value="F:histidine-tRNA ligase activity"/>
    <property type="evidence" value="ECO:0007669"/>
    <property type="project" value="TreeGrafter"/>
</dbReference>
<comment type="pathway">
    <text evidence="2 9">Amino-acid biosynthesis; L-histidine biosynthesis; L-histidine from 5-phospho-alpha-D-ribose 1-diphosphate: step 1/9.</text>
</comment>
<dbReference type="GO" id="GO:0016757">
    <property type="term" value="F:glycosyltransferase activity"/>
    <property type="evidence" value="ECO:0007669"/>
    <property type="project" value="UniProtKB-KW"/>
</dbReference>
<keyword evidence="12" id="KW-0808">Transferase</keyword>
<dbReference type="GO" id="GO:0006427">
    <property type="term" value="P:histidyl-tRNA aminoacylation"/>
    <property type="evidence" value="ECO:0007669"/>
    <property type="project" value="TreeGrafter"/>
</dbReference>
<evidence type="ECO:0000313" key="12">
    <source>
        <dbReference type="EMBL" id="MSR89909.1"/>
    </source>
</evidence>
<dbReference type="PANTHER" id="PTHR43707:SF6">
    <property type="entry name" value="ATP PHOSPHORIBOSYLTRANSFERASE REGULATORY SUBUNIT"/>
    <property type="match status" value="1"/>
</dbReference>
<dbReference type="InterPro" id="IPR006195">
    <property type="entry name" value="aa-tRNA-synth_II"/>
</dbReference>
<dbReference type="NCBIfam" id="TIGR00443">
    <property type="entry name" value="hisZ_biosyn_reg"/>
    <property type="match status" value="1"/>
</dbReference>
<proteinExistence type="inferred from homology"/>
<dbReference type="Proteomes" id="UP000460287">
    <property type="component" value="Unassembled WGS sequence"/>
</dbReference>
<dbReference type="GO" id="GO:0000105">
    <property type="term" value="P:L-histidine biosynthetic process"/>
    <property type="evidence" value="ECO:0007669"/>
    <property type="project" value="UniProtKB-UniRule"/>
</dbReference>
<keyword evidence="12" id="KW-0328">Glycosyltransferase</keyword>
<evidence type="ECO:0000256" key="2">
    <source>
        <dbReference type="ARBA" id="ARBA00004667"/>
    </source>
</evidence>
<evidence type="ECO:0000259" key="11">
    <source>
        <dbReference type="PROSITE" id="PS50862"/>
    </source>
</evidence>
<dbReference type="GO" id="GO:0005737">
    <property type="term" value="C:cytoplasm"/>
    <property type="evidence" value="ECO:0007669"/>
    <property type="project" value="UniProtKB-SubCell"/>
</dbReference>
<keyword evidence="6 9" id="KW-0028">Amino-acid biosynthesis</keyword>
<protein>
    <recommendedName>
        <fullName evidence="4 9">ATP phosphoribosyltransferase regulatory subunit</fullName>
    </recommendedName>
</protein>
<evidence type="ECO:0000256" key="6">
    <source>
        <dbReference type="ARBA" id="ARBA00022605"/>
    </source>
</evidence>
<evidence type="ECO:0000256" key="4">
    <source>
        <dbReference type="ARBA" id="ARBA00020397"/>
    </source>
</evidence>
<comment type="function">
    <text evidence="8 9">Required for the first step of histidine biosynthesis. May allow the feedback regulation of ATP phosphoribosyltransferase activity by histidine.</text>
</comment>
<evidence type="ECO:0000256" key="9">
    <source>
        <dbReference type="HAMAP-Rule" id="MF_00125"/>
    </source>
</evidence>
<evidence type="ECO:0000256" key="5">
    <source>
        <dbReference type="ARBA" id="ARBA00022490"/>
    </source>
</evidence>
<feature type="domain" description="Aminoacyl-transfer RNA synthetases class-II family profile" evidence="11">
    <location>
        <begin position="1"/>
        <end position="382"/>
    </location>
</feature>
<keyword evidence="5 9" id="KW-0963">Cytoplasm</keyword>
<dbReference type="InterPro" id="IPR045864">
    <property type="entry name" value="aa-tRNA-synth_II/BPL/LPL"/>
</dbReference>
<evidence type="ECO:0000256" key="7">
    <source>
        <dbReference type="ARBA" id="ARBA00023102"/>
    </source>
</evidence>
<dbReference type="InterPro" id="IPR004517">
    <property type="entry name" value="HisZ"/>
</dbReference>
<organism evidence="12 13">
    <name type="scientific">Inconstantimicrobium porci</name>
    <dbReference type="NCBI Taxonomy" id="2652291"/>
    <lineage>
        <taxon>Bacteria</taxon>
        <taxon>Bacillati</taxon>
        <taxon>Bacillota</taxon>
        <taxon>Clostridia</taxon>
        <taxon>Eubacteriales</taxon>
        <taxon>Clostridiaceae</taxon>
        <taxon>Inconstantimicrobium</taxon>
    </lineage>
</organism>
<evidence type="ECO:0000256" key="1">
    <source>
        <dbReference type="ARBA" id="ARBA00004496"/>
    </source>
</evidence>
<dbReference type="InterPro" id="IPR041715">
    <property type="entry name" value="HisRS-like_core"/>
</dbReference>
<keyword evidence="13" id="KW-1185">Reference proteome</keyword>
<dbReference type="Gene3D" id="3.30.930.10">
    <property type="entry name" value="Bira Bifunctional Protein, Domain 2"/>
    <property type="match status" value="1"/>
</dbReference>
<gene>
    <name evidence="9 12" type="primary">hisZ</name>
    <name evidence="12" type="ORF">FYJ33_00415</name>
</gene>
<dbReference type="GO" id="GO:0140096">
    <property type="term" value="F:catalytic activity, acting on a protein"/>
    <property type="evidence" value="ECO:0007669"/>
    <property type="project" value="UniProtKB-ARBA"/>
</dbReference>
<name>A0A7X2SZX2_9CLOT</name>
<comment type="caution">
    <text evidence="12">The sequence shown here is derived from an EMBL/GenBank/DDBJ whole genome shotgun (WGS) entry which is preliminary data.</text>
</comment>
<evidence type="ECO:0000256" key="3">
    <source>
        <dbReference type="ARBA" id="ARBA00005539"/>
    </source>
</evidence>
<dbReference type="SUPFAM" id="SSF55681">
    <property type="entry name" value="Class II aaRS and biotin synthetases"/>
    <property type="match status" value="1"/>
</dbReference>
<dbReference type="PIRSF" id="PIRSF001549">
    <property type="entry name" value="His-tRNA_synth"/>
    <property type="match status" value="1"/>
</dbReference>
<feature type="binding site" evidence="10">
    <location>
        <begin position="273"/>
        <end position="274"/>
    </location>
    <ligand>
        <name>L-histidine</name>
        <dbReference type="ChEBI" id="CHEBI:57595"/>
    </ligand>
</feature>
<keyword evidence="7 9" id="KW-0368">Histidine biosynthesis</keyword>
<feature type="binding site" evidence="10">
    <location>
        <position position="110"/>
    </location>
    <ligand>
        <name>L-histidine</name>
        <dbReference type="ChEBI" id="CHEBI:57595"/>
    </ligand>
</feature>
<reference evidence="12 13" key="1">
    <citation type="submission" date="2019-08" db="EMBL/GenBank/DDBJ databases">
        <title>In-depth cultivation of the pig gut microbiome towards novel bacterial diversity and tailored functional studies.</title>
        <authorList>
            <person name="Wylensek D."/>
            <person name="Hitch T.C.A."/>
            <person name="Clavel T."/>
        </authorList>
    </citation>
    <scope>NUCLEOTIDE SEQUENCE [LARGE SCALE GENOMIC DNA]</scope>
    <source>
        <strain evidence="12 13">WCA-383-APC-5B</strain>
    </source>
</reference>
<dbReference type="HAMAP" id="MF_00125">
    <property type="entry name" value="HisZ"/>
    <property type="match status" value="1"/>
</dbReference>
<accession>A0A7X2SZX2</accession>
<dbReference type="CDD" id="cd00773">
    <property type="entry name" value="HisRS-like_core"/>
    <property type="match status" value="1"/>
</dbReference>
<evidence type="ECO:0000256" key="8">
    <source>
        <dbReference type="ARBA" id="ARBA00025246"/>
    </source>
</evidence>
<feature type="binding site" evidence="10">
    <location>
        <begin position="80"/>
        <end position="82"/>
    </location>
    <ligand>
        <name>L-histidine</name>
        <dbReference type="ChEBI" id="CHEBI:57595"/>
    </ligand>
</feature>
<comment type="similarity">
    <text evidence="3 9">Belongs to the class-II aminoacyl-tRNA synthetase family. HisZ subfamily.</text>
</comment>
<dbReference type="RefSeq" id="WP_154529794.1">
    <property type="nucleotide sequence ID" value="NZ_JAQXTV010000132.1"/>
</dbReference>
<feature type="binding site" evidence="10">
    <location>
        <position position="128"/>
    </location>
    <ligand>
        <name>L-histidine</name>
        <dbReference type="ChEBI" id="CHEBI:57595"/>
    </ligand>
</feature>
<comment type="subunit">
    <text evidence="9">Heteromultimer composed of HisG and HisZ subunits.</text>
</comment>
<dbReference type="UniPathway" id="UPA00031">
    <property type="reaction ID" value="UER00006"/>
</dbReference>
<comment type="subcellular location">
    <subcellularLocation>
        <location evidence="1 9">Cytoplasm</location>
    </subcellularLocation>
</comment>
<dbReference type="PROSITE" id="PS50862">
    <property type="entry name" value="AA_TRNA_LIGASE_II"/>
    <property type="match status" value="1"/>
</dbReference>
<sequence length="382" mass="44006">MNKKNMLPDGTRDLILDECVIKKSLERSIDGLFESWGYKEVITPTVEYYETFNNETQSLNEEDMYKFFDNRGRILVLRPDMTIPIARVVETKFKDTKLPLRIRYVSNIFRVHESFGGKTNEFTDCGVEFIGYEDKKADLEVLVMALEALTKLDLDDFKLEIGNIGFLKGVLNSLNITENEKRHIAQFIEDKNLTSLEDYLDSLKIDNDYKKFLNRVPWMFGDSSILKEAVKYAFNESILSNIKYLETLYHELSELGYGHKVIFDLGMAPRLNYYSGIIFRGFSEGIGSSFLRGGRYDKLIKSKDGSFMNAVGFSVDINAVIPIIKEKFQGFVSKDKYTIYYNLKDNIKAVKESIKLRNNGAIVKLIPDNDIEEIKVVKSEVK</sequence>
<evidence type="ECO:0000313" key="13">
    <source>
        <dbReference type="Proteomes" id="UP000460287"/>
    </source>
</evidence>
<dbReference type="InterPro" id="IPR004516">
    <property type="entry name" value="HisRS/HisZ"/>
</dbReference>